<name>A0A0K8PQW5_STRAJ</name>
<comment type="function">
    <text evidence="1">Required for the transposition of the insertion element.</text>
</comment>
<dbReference type="GO" id="GO:0003677">
    <property type="term" value="F:DNA binding"/>
    <property type="evidence" value="ECO:0007669"/>
    <property type="project" value="UniProtKB-KW"/>
</dbReference>
<feature type="region of interest" description="Disordered" evidence="6">
    <location>
        <begin position="364"/>
        <end position="462"/>
    </location>
</feature>
<feature type="compositionally biased region" description="Basic residues" evidence="6">
    <location>
        <begin position="389"/>
        <end position="405"/>
    </location>
</feature>
<dbReference type="PANTHER" id="PTHR33217">
    <property type="entry name" value="TRANSPOSASE FOR INSERTION SEQUENCE ELEMENT IS1081"/>
    <property type="match status" value="1"/>
</dbReference>
<sequence length="658" mass="73200">MTDTTVPRDLLTGLPSRRKIAELILSETPSRDTFAGWQHFRATRSLLVPTQRLSASQWRTLPPRRRDDYDTYRQMTNVNLPLQQTPMAQKASRLIDRRLSANTRKKGDPTLAGVMVSGWGQHGKTATVCRVVAAFEDRWLRLHNSVNPASVPGTVDLHSPVAYVQAPVTATPKSTCVTILNFFNAPSRSLTLPQVVRQVAESLRDHGVKVLIIDDINRLRMHRADDQDVLDLIRAFMGLDVTLILTGVNIPGTGLLREARWHPKQRSWVMPPLESTRVHGLEVTQTERRFELVELDRFRTTTPAGIQAFVNHLQGIEEHLRLLNARDGMLTEGTLPEYLMRRTNGVVGLLGRLIEDGCLEAMASGKAPGQRDRRPAAQARQAPLPQPQHRLRRPRAPQRPGRRLTRAAPARTTAPEPVATARRRPSRLRPAARAPPGPEAHGPLAADRPGWPAQPLGTRAPDVHARERRTRRVLHHHRPLDAGPYAFVWVDALTQKVREGGRIINVHALIAVGVNADGHREILGIDVATAEDGAGWLAFLRSLIARGLTGVQLVISDAHAGLVDAIGAVLPGSSWQRCRTHYARNLLSQVPKSAQPWVATLLRTVFEQPDTDAVKAQMRHVLDALEAKFPKAAAHLDAAQHDLLAFTAFPREIWRQIW</sequence>
<dbReference type="InterPro" id="IPR049945">
    <property type="entry name" value="AAA_22"/>
</dbReference>
<reference evidence="8" key="1">
    <citation type="journal article" date="2015" name="Genome Announc.">
        <title>Draft Genome Sequence of Thiostrepton-Producing Streptomyces azureus ATCC 14921.</title>
        <authorList>
            <person name="Sakihara K."/>
            <person name="Maeda J."/>
            <person name="Tashiro K."/>
            <person name="Fujino Y."/>
            <person name="Kuhara S."/>
            <person name="Ohshima T."/>
            <person name="Ogata S."/>
            <person name="Doi K."/>
        </authorList>
    </citation>
    <scope>NUCLEOTIDE SEQUENCE [LARGE SCALE GENOMIC DNA]</scope>
    <source>
        <strain evidence="8">ATCC14921</strain>
    </source>
</reference>
<evidence type="ECO:0000256" key="5">
    <source>
        <dbReference type="ARBA" id="ARBA00023172"/>
    </source>
</evidence>
<evidence type="ECO:0000256" key="1">
    <source>
        <dbReference type="ARBA" id="ARBA00002190"/>
    </source>
</evidence>
<keyword evidence="3" id="KW-0815">Transposition</keyword>
<evidence type="ECO:0000259" key="7">
    <source>
        <dbReference type="Pfam" id="PF13401"/>
    </source>
</evidence>
<dbReference type="GO" id="GO:0016887">
    <property type="term" value="F:ATP hydrolysis activity"/>
    <property type="evidence" value="ECO:0007669"/>
    <property type="project" value="InterPro"/>
</dbReference>
<accession>A0A0K8PQW5</accession>
<evidence type="ECO:0000313" key="9">
    <source>
        <dbReference type="Proteomes" id="UP000053859"/>
    </source>
</evidence>
<proteinExistence type="inferred from homology"/>
<dbReference type="Gene3D" id="3.40.50.300">
    <property type="entry name" value="P-loop containing nucleotide triphosphate hydrolases"/>
    <property type="match status" value="1"/>
</dbReference>
<evidence type="ECO:0000256" key="6">
    <source>
        <dbReference type="SAM" id="MobiDB-lite"/>
    </source>
</evidence>
<feature type="compositionally biased region" description="Low complexity" evidence="6">
    <location>
        <begin position="406"/>
        <end position="420"/>
    </location>
</feature>
<comment type="similarity">
    <text evidence="2">Belongs to the transposase mutator family.</text>
</comment>
<dbReference type="EMBL" id="DF968327">
    <property type="protein sequence ID" value="GAP50246.1"/>
    <property type="molecule type" value="Genomic_DNA"/>
</dbReference>
<keyword evidence="5" id="KW-0233">DNA recombination</keyword>
<organism evidence="8 9">
    <name type="scientific">Streptomyces azureus</name>
    <dbReference type="NCBI Taxonomy" id="146537"/>
    <lineage>
        <taxon>Bacteria</taxon>
        <taxon>Bacillati</taxon>
        <taxon>Actinomycetota</taxon>
        <taxon>Actinomycetes</taxon>
        <taxon>Kitasatosporales</taxon>
        <taxon>Streptomycetaceae</taxon>
        <taxon>Streptomyces</taxon>
    </lineage>
</organism>
<dbReference type="SUPFAM" id="SSF52540">
    <property type="entry name" value="P-loop containing nucleoside triphosphate hydrolases"/>
    <property type="match status" value="1"/>
</dbReference>
<evidence type="ECO:0000256" key="2">
    <source>
        <dbReference type="ARBA" id="ARBA00010961"/>
    </source>
</evidence>
<dbReference type="PANTHER" id="PTHR33217:SF7">
    <property type="entry name" value="TRANSPOSASE FOR INSERTION SEQUENCE ELEMENT IS1081"/>
    <property type="match status" value="1"/>
</dbReference>
<evidence type="ECO:0000313" key="8">
    <source>
        <dbReference type="EMBL" id="GAP50246.1"/>
    </source>
</evidence>
<dbReference type="AlphaFoldDB" id="A0A0K8PQW5"/>
<feature type="domain" description="ORC1/DEAH AAA+ ATPase" evidence="7">
    <location>
        <begin position="115"/>
        <end position="247"/>
    </location>
</feature>
<dbReference type="GO" id="GO:0004803">
    <property type="term" value="F:transposase activity"/>
    <property type="evidence" value="ECO:0007669"/>
    <property type="project" value="InterPro"/>
</dbReference>
<dbReference type="PROSITE" id="PS01007">
    <property type="entry name" value="TRANSPOSASE_MUTATOR"/>
    <property type="match status" value="1"/>
</dbReference>
<dbReference type="GO" id="GO:0006313">
    <property type="term" value="P:DNA transposition"/>
    <property type="evidence" value="ECO:0007669"/>
    <property type="project" value="InterPro"/>
</dbReference>
<evidence type="ECO:0000256" key="4">
    <source>
        <dbReference type="ARBA" id="ARBA00023125"/>
    </source>
</evidence>
<keyword evidence="9" id="KW-1185">Reference proteome</keyword>
<protein>
    <submittedName>
        <fullName evidence="8">Transposase</fullName>
    </submittedName>
</protein>
<dbReference type="Proteomes" id="UP000053859">
    <property type="component" value="Unassembled WGS sequence"/>
</dbReference>
<dbReference type="InterPro" id="IPR001207">
    <property type="entry name" value="Transposase_mutator"/>
</dbReference>
<dbReference type="Pfam" id="PF00872">
    <property type="entry name" value="Transposase_mut"/>
    <property type="match status" value="1"/>
</dbReference>
<dbReference type="PATRIC" id="fig|146537.3.peg.5364"/>
<keyword evidence="4" id="KW-0238">DNA-binding</keyword>
<dbReference type="Pfam" id="PF13401">
    <property type="entry name" value="AAA_22"/>
    <property type="match status" value="1"/>
</dbReference>
<dbReference type="InterPro" id="IPR027417">
    <property type="entry name" value="P-loop_NTPase"/>
</dbReference>
<evidence type="ECO:0000256" key="3">
    <source>
        <dbReference type="ARBA" id="ARBA00022578"/>
    </source>
</evidence>
<gene>
    <name evidence="8" type="ORF">SAZU_5102</name>
</gene>